<dbReference type="Proteomes" id="UP000515908">
    <property type="component" value="Chromosome 08"/>
</dbReference>
<dbReference type="GO" id="GO:0043022">
    <property type="term" value="F:ribosome binding"/>
    <property type="evidence" value="ECO:0007669"/>
    <property type="project" value="TreeGrafter"/>
</dbReference>
<dbReference type="GO" id="GO:0042256">
    <property type="term" value="P:cytosolic ribosome assembly"/>
    <property type="evidence" value="ECO:0007669"/>
    <property type="project" value="TreeGrafter"/>
</dbReference>
<dbReference type="Gene3D" id="3.30.70.870">
    <property type="entry name" value="Elongation Factor G (Translational Gtpase), domain 3"/>
    <property type="match status" value="1"/>
</dbReference>
<dbReference type="SUPFAM" id="SSF50447">
    <property type="entry name" value="Translation proteins"/>
    <property type="match status" value="1"/>
</dbReference>
<dbReference type="GO" id="GO:0003924">
    <property type="term" value="F:GTPase activity"/>
    <property type="evidence" value="ECO:0007669"/>
    <property type="project" value="TreeGrafter"/>
</dbReference>
<dbReference type="AlphaFoldDB" id="A0A7G2CEI2"/>
<evidence type="ECO:0000256" key="1">
    <source>
        <dbReference type="ARBA" id="ARBA00022741"/>
    </source>
</evidence>
<feature type="domain" description="Elongation factor EFG" evidence="3">
    <location>
        <begin position="423"/>
        <end position="513"/>
    </location>
</feature>
<dbReference type="SUPFAM" id="SSF54211">
    <property type="entry name" value="Ribosomal protein S5 domain 2-like"/>
    <property type="match status" value="1"/>
</dbReference>
<dbReference type="PANTHER" id="PTHR42908:SF3">
    <property type="entry name" value="ELONGATION FACTOR-LIKE GTPASE 1"/>
    <property type="match status" value="1"/>
</dbReference>
<dbReference type="Gene3D" id="3.30.230.10">
    <property type="match status" value="1"/>
</dbReference>
<organism evidence="4 5">
    <name type="scientific">Angomonas deanei</name>
    <dbReference type="NCBI Taxonomy" id="59799"/>
    <lineage>
        <taxon>Eukaryota</taxon>
        <taxon>Discoba</taxon>
        <taxon>Euglenozoa</taxon>
        <taxon>Kinetoplastea</taxon>
        <taxon>Metakinetoplastina</taxon>
        <taxon>Trypanosomatida</taxon>
        <taxon>Trypanosomatidae</taxon>
        <taxon>Strigomonadinae</taxon>
        <taxon>Angomonas</taxon>
    </lineage>
</organism>
<dbReference type="InterPro" id="IPR014721">
    <property type="entry name" value="Ribsml_uS5_D2-typ_fold_subgr"/>
</dbReference>
<keyword evidence="5" id="KW-1185">Reference proteome</keyword>
<accession>A0A7G2CEI2</accession>
<keyword evidence="1" id="KW-0547">Nucleotide-binding</keyword>
<dbReference type="CDD" id="cd01681">
    <property type="entry name" value="aeEF2_snRNP_like_IV"/>
    <property type="match status" value="1"/>
</dbReference>
<dbReference type="Pfam" id="PF00679">
    <property type="entry name" value="EFG_C"/>
    <property type="match status" value="1"/>
</dbReference>
<dbReference type="EMBL" id="LR877152">
    <property type="protein sequence ID" value="CAD2217407.1"/>
    <property type="molecule type" value="Genomic_DNA"/>
</dbReference>
<sequence length="596" mass="65799">MGAWMPLAKCVLDTICREMDSPVTAQQRRLPGLVTNFADVPSRTKEALLKCDPSPDAPCVVYVCKLIDTQYLVGRTIGSVEEAENAFIGFARVYSGCLRTGQPIYLLSDGEQVQTEVRKVFLFRGAGLEEADEIYAGSLCGIGGLTSYICKHATISTEADIPPFKPLVLPSTSIVRLSVFPKNPKDADNLEKGLRLLYKVDPQVDVSVLPTGEHVIGTAGEVHAERCVKDLVETFAQVEIETSEPIVSFRETIVGPLSNKMRTHTVNLMDGAVVFSVCARPFPEDVLEIIKDDTRNVANDASLLAQLEGLLKENKRYSEAMESGIISCGPRRQGFVGAVLLADFRGAENPEAHASTLSEWKEAVVAGFQAAAESGPMAQEPLYGMAFIITELLIDSQAGLSGGMILPCVRDACRAAMELHPRRLVEPVYECTVYSAGNTQGRIYASLSRRRADIIEEVPNEGSDLFYIRCWLPAVEAFGLQDELRIQTQGASSTAQLQMSHWEIIEEDPYFVPTTKEEIEEHGKEVATKNIGEQLLERIQRRKGLFREKGGGECGETKVFPQRSVTDFVDTVTKKKKTLNFVAPKHTYFYYFHLNV</sequence>
<evidence type="ECO:0000313" key="5">
    <source>
        <dbReference type="Proteomes" id="UP000515908"/>
    </source>
</evidence>
<dbReference type="InterPro" id="IPR020568">
    <property type="entry name" value="Ribosomal_Su5_D2-typ_SF"/>
</dbReference>
<dbReference type="VEuPathDB" id="TriTrypDB:ADEAN_000488500"/>
<dbReference type="PANTHER" id="PTHR42908">
    <property type="entry name" value="TRANSLATION ELONGATION FACTOR-RELATED"/>
    <property type="match status" value="1"/>
</dbReference>
<protein>
    <submittedName>
        <fullName evidence="4">Elongation factor Tu domain 2/Elongation factor G, domain IV/Elongation factor G C-terminus, putative</fullName>
    </submittedName>
</protein>
<dbReference type="GO" id="GO:0005525">
    <property type="term" value="F:GTP binding"/>
    <property type="evidence" value="ECO:0007669"/>
    <property type="project" value="UniProtKB-KW"/>
</dbReference>
<gene>
    <name evidence="4" type="ORF">ADEAN_000488500</name>
</gene>
<evidence type="ECO:0000256" key="2">
    <source>
        <dbReference type="ARBA" id="ARBA00023134"/>
    </source>
</evidence>
<keyword evidence="2" id="KW-0342">GTP-binding</keyword>
<dbReference type="FunFam" id="3.30.70.870:FF:000002">
    <property type="entry name" value="Translation elongation factor 2"/>
    <property type="match status" value="1"/>
</dbReference>
<proteinExistence type="predicted"/>
<dbReference type="GO" id="GO:1990904">
    <property type="term" value="C:ribonucleoprotein complex"/>
    <property type="evidence" value="ECO:0007669"/>
    <property type="project" value="TreeGrafter"/>
</dbReference>
<dbReference type="Gene3D" id="2.40.30.10">
    <property type="entry name" value="Translation factors"/>
    <property type="match status" value="1"/>
</dbReference>
<name>A0A7G2CEI2_9TRYP</name>
<dbReference type="InterPro" id="IPR035647">
    <property type="entry name" value="EFG_III/V"/>
</dbReference>
<dbReference type="InterPro" id="IPR009000">
    <property type="entry name" value="Transl_B-barrel_sf"/>
</dbReference>
<dbReference type="InterPro" id="IPR000640">
    <property type="entry name" value="EFG_V-like"/>
</dbReference>
<dbReference type="SUPFAM" id="SSF54980">
    <property type="entry name" value="EF-G C-terminal domain-like"/>
    <property type="match status" value="2"/>
</dbReference>
<dbReference type="GO" id="GO:0005829">
    <property type="term" value="C:cytosol"/>
    <property type="evidence" value="ECO:0007669"/>
    <property type="project" value="TreeGrafter"/>
</dbReference>
<dbReference type="CDD" id="cd04096">
    <property type="entry name" value="eEF2_snRNP_like_C"/>
    <property type="match status" value="1"/>
</dbReference>
<dbReference type="Gene3D" id="3.30.70.240">
    <property type="match status" value="1"/>
</dbReference>
<keyword evidence="4" id="KW-0648">Protein biosynthesis</keyword>
<reference evidence="4 5" key="1">
    <citation type="submission" date="2020-08" db="EMBL/GenBank/DDBJ databases">
        <authorList>
            <person name="Newling K."/>
            <person name="Davey J."/>
            <person name="Forrester S."/>
        </authorList>
    </citation>
    <scope>NUCLEOTIDE SEQUENCE [LARGE SCALE GENOMIC DNA]</scope>
    <source>
        <strain evidence="5">Crithidia deanei Carvalho (ATCC PRA-265)</strain>
    </source>
</reference>
<evidence type="ECO:0000259" key="3">
    <source>
        <dbReference type="SMART" id="SM00838"/>
    </source>
</evidence>
<dbReference type="OrthoDB" id="364892at2759"/>
<dbReference type="GO" id="GO:0003746">
    <property type="term" value="F:translation elongation factor activity"/>
    <property type="evidence" value="ECO:0007669"/>
    <property type="project" value="UniProtKB-KW"/>
</dbReference>
<keyword evidence="4" id="KW-0251">Elongation factor</keyword>
<evidence type="ECO:0000313" key="4">
    <source>
        <dbReference type="EMBL" id="CAD2217407.1"/>
    </source>
</evidence>
<dbReference type="SMART" id="SM00838">
    <property type="entry name" value="EFG_C"/>
    <property type="match status" value="1"/>
</dbReference>